<dbReference type="RefSeq" id="WP_200283123.1">
    <property type="nucleotide sequence ID" value="NZ_JAENII010000019.1"/>
</dbReference>
<keyword evidence="2" id="KW-1185">Reference proteome</keyword>
<organism evidence="1 2">
    <name type="scientific">Haloferula rosea</name>
    <dbReference type="NCBI Taxonomy" id="490093"/>
    <lineage>
        <taxon>Bacteria</taxon>
        <taxon>Pseudomonadati</taxon>
        <taxon>Verrucomicrobiota</taxon>
        <taxon>Verrucomicrobiia</taxon>
        <taxon>Verrucomicrobiales</taxon>
        <taxon>Verrucomicrobiaceae</taxon>
        <taxon>Haloferula</taxon>
    </lineage>
</organism>
<dbReference type="Proteomes" id="UP000658278">
    <property type="component" value="Unassembled WGS sequence"/>
</dbReference>
<evidence type="ECO:0000313" key="1">
    <source>
        <dbReference type="EMBL" id="MBK1828879.1"/>
    </source>
</evidence>
<sequence>MRSGVVRAWLLTAPFFLGSCSFLHFPKEKQVGHQRVEVTAQAAEETAEEAPEPATVPVLLFSDNLHTGLVLELDWLRRHGYVTPPEIGDHRYVAFSWGDETAYVQKRWLSPGQVVHALFLPSGAVMEIIPFDWNIPEVCHHQRLYQAYVPESAGAGLAGFLNHCAVRDANGVPETVTRSSWGEGMLIRSPHSYYFPRICNIWTVDALRSAGFEMGGLRGLSADGVIRQAEKPENGFAKIWDPAWQEPDDAGESEHE</sequence>
<comment type="caution">
    <text evidence="1">The sequence shown here is derived from an EMBL/GenBank/DDBJ whole genome shotgun (WGS) entry which is preliminary data.</text>
</comment>
<accession>A0A934RGS2</accession>
<dbReference type="InterPro" id="IPR011727">
    <property type="entry name" value="CHP02117"/>
</dbReference>
<dbReference type="EMBL" id="JAENII010000019">
    <property type="protein sequence ID" value="MBK1828879.1"/>
    <property type="molecule type" value="Genomic_DNA"/>
</dbReference>
<evidence type="ECO:0000313" key="2">
    <source>
        <dbReference type="Proteomes" id="UP000658278"/>
    </source>
</evidence>
<proteinExistence type="predicted"/>
<dbReference type="Pfam" id="PF09601">
    <property type="entry name" value="DUF2459"/>
    <property type="match status" value="1"/>
</dbReference>
<name>A0A934RGS2_9BACT</name>
<reference evidence="1" key="1">
    <citation type="submission" date="2021-01" db="EMBL/GenBank/DDBJ databases">
        <title>Modified the classification status of verrucomicrobia.</title>
        <authorList>
            <person name="Feng X."/>
        </authorList>
    </citation>
    <scope>NUCLEOTIDE SEQUENCE</scope>
    <source>
        <strain evidence="1">KCTC 22201</strain>
    </source>
</reference>
<gene>
    <name evidence="1" type="ORF">JIN81_17725</name>
</gene>
<protein>
    <submittedName>
        <fullName evidence="1">DUF2459 domain-containing protein</fullName>
    </submittedName>
</protein>
<dbReference type="PROSITE" id="PS51257">
    <property type="entry name" value="PROKAR_LIPOPROTEIN"/>
    <property type="match status" value="1"/>
</dbReference>
<dbReference type="AlphaFoldDB" id="A0A934RGS2"/>